<protein>
    <submittedName>
        <fullName evidence="2">Ig-like domain-containing protein</fullName>
    </submittedName>
</protein>
<keyword evidence="3" id="KW-1185">Reference proteome</keyword>
<dbReference type="Proteomes" id="UP001060070">
    <property type="component" value="Chromosome"/>
</dbReference>
<reference evidence="2 3" key="1">
    <citation type="journal article" date="2022" name="Microbiol. Resour. Announc.">
        <title>Complete Genome Sequence of Mesorhizobium ciceri Strain R30, a Rhizobium Used as a Commercial Inoculant for Chickpea in Argentina.</title>
        <authorList>
            <person name="Foresto E."/>
            <person name="Revale S."/>
            <person name="Primo E."/>
            <person name="Nievas F."/>
            <person name="Carezzano E."/>
            <person name="Puente M."/>
            <person name="Alzari P."/>
            <person name="Mart M."/>
            <person name="Ben-Assaya M."/>
            <person name="Mornico D."/>
            <person name="Santoro M."/>
            <person name="Mart F."/>
            <person name="Giordano W."/>
            <person name="Bogino P."/>
        </authorList>
    </citation>
    <scope>NUCLEOTIDE SEQUENCE [LARGE SCALE GENOMIC DNA]</scope>
    <source>
        <strain evidence="2 3">R30</strain>
    </source>
</reference>
<dbReference type="InterPro" id="IPR006626">
    <property type="entry name" value="PbH1"/>
</dbReference>
<dbReference type="InterPro" id="IPR011049">
    <property type="entry name" value="Serralysin-like_metalloprot_C"/>
</dbReference>
<evidence type="ECO:0000259" key="1">
    <source>
        <dbReference type="Pfam" id="PF19078"/>
    </source>
</evidence>
<gene>
    <name evidence="2" type="ORF">LRP29_30505</name>
</gene>
<feature type="domain" description="Bacterial Ig-like" evidence="1">
    <location>
        <begin position="4195"/>
        <end position="4297"/>
    </location>
</feature>
<dbReference type="SMART" id="SM00710">
    <property type="entry name" value="PbH1"/>
    <property type="match status" value="43"/>
</dbReference>
<feature type="domain" description="Bacterial Ig-like" evidence="1">
    <location>
        <begin position="2"/>
        <end position="75"/>
    </location>
</feature>
<dbReference type="SUPFAM" id="SSF51120">
    <property type="entry name" value="beta-Roll"/>
    <property type="match status" value="1"/>
</dbReference>
<name>A0AB38TK15_9HYPH</name>
<sequence>MTFTFTGPVTGFTAADVTASHGTLTDFVIIDASHYTAKFTAADGFDGIGSVSITAGSYTDTAGNTGAGGSDTVAIDTSADLGAPLTLSITDTTINNSEKTAVAFTVSGIDADVAGADATVTFSDGVLAHNVTVLASAGTVDLSGMNDGPISSVLHVTDDAGNTASANGAAIDLDTSADLGAPLTLSITDTTINNSEKTAVAFTVSGIDADVAGADATVTFSDGVLAHNVTVLASAGTVDLSGMNDGPISSVLHVTDDAGNTASANGAAIDLDTSADLGAPLTLSITDTTINNSEKTAVAFTVSGIDADVAGADATVTFSDGVLAHNVTVLASAGTVDLSGMNDGPISSVLHVTDDAGNTASANGAAIDLDTSADLGAPLTLSITDTTINNSEKTAVAFTVSGIDADVAGADATVTFSDGVLAHNVTVLASAGTVDLSGMNDGPISSVLHVTDDAGNTASANGAAIDLDTSADLGAPLTLSITDTTINNSEKTAVAFTVSGIDADVAGADATVTFSDGVLAHNVTVLASAGTVDLSGMNDGPISSVLHVTDDAGNTASANGAAIDLDTSADLGAPLTLSITDTTINNSEKTAVAFTVSGIDADVAGADATVTFSDGVLAHNVTVLASAGTVDLSGMNDGPISSVLHVTDDAGNTASANGAAIDLDTSADLGAPLTLSITDTTINNSEKTAVAFTVSGIDADVAGADATVTFSDGVLAHNVTVLASAGTVDLSGMNDGPISSVLHVTDDAGNTASANGAAIDLDTSADLGAPLTLSITDTTINNSEKTAVAFTVSGIDADVAGADATVTFSDGVLAHNVTVLASAGTVDLSGMNDGPISSVLHVTDDAGNTASANGAAIDLDTSADLGAPLTLSITDTTINNSEKTAVAFTVSGIDADVAGADATVTFSDGVLAHNVTVLASAGTVDLSGMNDGPISSVLHVTDDAGNTASANGAAIDLDTSADLGAPLTLSITDTTINNSEKTAVAFTVSGIDADVAGADATVTFSDGVLAHNVTVLASAGTVDLSGMNDGPISSVLHVTDDAGNTASANGAAIDLDTSADLGAPLTLSITDTTINNSEKTAVAFTVSGIDADVAGADATVTFSDGVLAHNVTVLASAGTVDLSGMNDGPISSVLHVTDDAGNTASANGAAIDLDTSADLGAPLTLSITDTTINNSEKTAVAFTVSGIDADVAGADATVTFSDGVLAHNVTVLASAGTVDLSGMNDGPISSVLHVTDDAGNTASANGAAIDLDTSADLGAPLTLSITDTTINNSEKTAVAFTVSGIDADVAGADATVTFSDGVLAHNVTVLASAGTVDLSGMNDGPISSVLHVTDDAGNTASANGAAIDLDTSADLGAPLTLSITDTTINNSEKTAVAFTVSGIDADVAGADATVTFSDGVLAHNVTVLASAGTVDLSGMNDGPISSVLHVTDDAGNTASANGAAIDLDTSADLGAPLTLSITDTTINNSEKTAVAFTVSGIDADVAGADATVTFSDGVLAHNVTVLASAGTVDLSGMNDGPISSVLHVTDDAGNTASANGAAIDLDTSADLGAPLTLSITDTTINNSEKTAVAFTVSGIDADVAGADATVTFSDGVLAHNVTVLASAGTVDLSGMNDGPISSVLHVTDDAGNTASANGAAIDLDTSADLGAPLTLSITDTTINNSEKTAVAFTVSGIDADVAGADATVTFSDGVLAHNVTVLASAGTVDLSGMNDGPISSVLHVTDDAGNTASANGAAIDLDTSADLGAPLTLSITDTTINNSEKTAVAFTVSGIDADVAGADATVTFSDGVLAHNVTVLASAGTVDLSGMNDGPISSVLHVTDDAGNTASANGAAIDLDTSADLGAPLTLSITDTTINNSEKTAVAFTVSGIDADVAGADATVTFSDGVLAHNVTVLASAGTVDLSGMNDGPISSVLHVTDDAGNTASANGAAIDLDTSADLGAPLTLSITDTTINNSEKTAVAFTVSGIDADVAGADATVTFSDGVLAHNVTVLASAGTVDLSGMNDGPISSVLHVTDDAGNTASANGAAIDLDTSADLGAPLTLSITDTTINNSEKTAVAFTVSGIDADVAGADATVTFSDGVLAHNVTVLASAGTVDLSGMNDGPISSVLHVTDDAGNTASANGAAIDLDTSADLGAPLTLSITDTTINNSEKTAVAFTVSGIDADVAGADATVTFSDGVLAHNVTVLASAGTVDLSGMNDGPISSVLHVTDDAGNTASANGAAIDLDTSADLGAPLTLSITDTTINNSEKTAVAFTVSGIDADVAGADATVTFSDGVLAHNVTVLASAGTVDLSGMNDGPISSVLHVTDDAGNTASANGAAIDLDTSADLGAPLTLSITDTTINNSEKTAVAFTVSGIDADVAGADATVTFSDGVLAHNVTVLASAGTVDLSGMNDGPISSVLHVTDDAGNTASANGAAIDLDTSADLGAPLTLSITDTTINNSEKTAVAFTVSGIDADVAGADATVTFSDGVLAHNVTVLASAGTVDLSGMNDGPISSVLHVTDDAGNTASANGAAIDLDTSADLGAPLTLSITDTTINNSEKTAVAFTVSGIDADVAGADATVTFSDGVLAHNVTVLASAGTVDLSGMNDGPISSVLHVTDDAGNTASANGAAIDLDTSADLGAPLTLSITDTTINNSEKTAVAFTVSGIDADVAGADATVTFSDGVLAHNVTVLASAGTVDLSGMNDGPISSVLHVTDDAGNTASANGAAIDLDTSADLGAPLTLSITDTTINNSEKTAVAFTVSGIDADVAGADATVTFSDGVLAHNVTVLASAGTVDLSGMNDGPISSVLHVTDDAGNTASANGAAIDLDTSADLGAPLTLSITDTTINNSEKTAVAFTVSGIDADVAGADATVTFSDGVLAHNVTVLASAGTVDLSGMNDGPISSVLHVTDDAGNTASANGAAIDLDTSADLGAPLTLSITDTTINNSEKTAVAFTVSGIDADVAGADATVTFSDGVLAHNVTVLASAGTVDLSGMNDGPISSVLHVTDDAGNTASANGAAIDLDTSADLGAPLTLSITDTTINNSEKTAVAFTVSGIDADVAGADATVTFSDGVLAHNVTVLASAGTVDLSGMNDGPISSVLHVTDDAGNTASANGAAIDLDTSADLGAPLTLSITDTTINNSEKTAVAFTVSGIDADVAGADATVTFSDGVLAHNVTVLASAGTVDLSGMNDGPISSVLHVTDDAGNTASANGAAIDLDTSADLGAPLTLSITDTTINNSEKTAVAFTVSGIDADVAGADATVTFSDGVLAHNVTVLASAGTVDLSGMNDGPISSVLHVTDDAGNTASANGAAIDLDTSADLGAPLTLSITDTTINNSEKTAVAFTVSGIDADVAGADATVTFSDGVLAHNVTVLASAGTVDLSGMNDGPISSVLHVTDDAGNTASANGAAIDLDTSADLGAPLTLSITDTTINNSEKTAVAFTVSGIDADVAGADATVTFSDGVLAHNVTVLASAGTVDLSGMNDGPISSVLHVTDDAGNTASANGAAIDLDTSADLGAPLTLSITDTTINNSEKTAVAFTVSGIDADVAGADATVTFSDGVLAHNVTVLASAGTVDLSGMNDGPISSVLHVTDDAGNTASANGAAIDLDTSADLGAPLTLSITDTTINNSEKTAVAFTVSGIDADVAGADATVTFSDGVLAHNVTVLASAGTVDLSGMNDGPISSVLHVTDDAGNTASANGAAIDLDTSADLGAPLTLSITDTTINNSEKTAVAFTVSGIDADVAGADATVTFSDGVLAHNVTVLASAGTVDLSGMNDGPISSVLHVTDDAGNTASANGAAIDLDTSADLGAPLTLSITDTTINNSEKTAVAFTVSGIDADVAGADATVTFSDGVLAHNVTVLASAGTVDLSGMNDGPISSVLHVTDDAGNTASANGAAIDLDTSADLGAPLTLSITDTTINNSEKTAVAFTVSGIDADVAGADATVTFSDGVLAHNVTVLASAGTVDLSGMNDGPISSVLHVTDDAGNTASANGAAIDLDTSADLGAPLTLSITDTTINNSEKTAVAFTVSGIDADVAGADATVTFSDGVLAHNVTVLASAGTVDLSGMNDGPISSVLHVTDDAGNTASANGAAIDLDTSAPSVVITDDEPGTANIAGGNVVYTFQFSEAVTGFDASDVAVTNGTKGMFTAIDADTYTLAVTPNAGFTGNMTVNVVAAAALDAAGNSSTAAAQSVQAVDTVVPTVVIGINDTALTTGDVATVTFTFSEVPSNFSAADVSYDTTSATLGAITPTGDPKVFTATLTPIASINDATNVITVGTSWQDPAGNAPAATTNSVNYTVNTADAPPTVVITSDNNGSKPTVTFTFSEAVTGFGLSDLQIVGATVDGPIIHVGMTGGHDIYTLALKGASGGGSHTISVISSGTGSSFWTDSTGHGGIGSPIFSLPAGVAGEPINLALTDPSDGQAVTVIVKGVPSGWTIDGATQNADGSWTVQSSAVHELTATTPADFAGAAVLDVQMTWTNADGTTGSMSVADNVEAYAPGSPIFAWSGDDVLTGSSGNDLFVFSQPIGNDTVHSFDAAADQVDLVGYSGFQSFADVQAHTADDASGNAVITLGDGQSITLEGVHSSALGAGNFVFDQTPAVNNAGTMTIGDGALLPLSGTVNNSGVISLNSTSGETLLQVIQHGVTLQGGGQLELSDSAFNVISGTGPDVTLINIDNTISGAGQLGNGMLGLDNRGTIIASGTNALVIDTGGSVVANSGTLEATGSGGLIVAGGIANSGMLSANGGNIVIHGEVTGDGDATIGNLSKLEFGAASSTDVTFAQNAAGTLELDDSFDYSGRIGGITNDDKLDLNDVLFGTGTTVAYQASQDGSGGTLTVSDGAHNATLHLLGTYDANGFRLADDGEGHTVVTYNPEFTLTGVAGGTSEFAA</sequence>
<dbReference type="InterPro" id="IPR044048">
    <property type="entry name" value="Big_12"/>
</dbReference>
<evidence type="ECO:0000313" key="3">
    <source>
        <dbReference type="Proteomes" id="UP001060070"/>
    </source>
</evidence>
<feature type="domain" description="Bacterial Ig-like" evidence="1">
    <location>
        <begin position="4094"/>
        <end position="4192"/>
    </location>
</feature>
<accession>A0AB38TK15</accession>
<feature type="domain" description="Bacterial Ig-like" evidence="1">
    <location>
        <begin position="4303"/>
        <end position="4344"/>
    </location>
</feature>
<proteinExistence type="predicted"/>
<dbReference type="Pfam" id="PF19078">
    <property type="entry name" value="Big_12"/>
    <property type="match status" value="4"/>
</dbReference>
<evidence type="ECO:0000313" key="2">
    <source>
        <dbReference type="EMBL" id="UTU54980.1"/>
    </source>
</evidence>
<organism evidence="2 3">
    <name type="scientific">Mesorhizobium ciceri</name>
    <dbReference type="NCBI Taxonomy" id="39645"/>
    <lineage>
        <taxon>Bacteria</taxon>
        <taxon>Pseudomonadati</taxon>
        <taxon>Pseudomonadota</taxon>
        <taxon>Alphaproteobacteria</taxon>
        <taxon>Hyphomicrobiales</taxon>
        <taxon>Phyllobacteriaceae</taxon>
        <taxon>Mesorhizobium</taxon>
    </lineage>
</organism>
<dbReference type="EMBL" id="CP088147">
    <property type="protein sequence ID" value="UTU54980.1"/>
    <property type="molecule type" value="Genomic_DNA"/>
</dbReference>